<dbReference type="KEGG" id="pmaw:MACH26_02810"/>
<dbReference type="Gene3D" id="1.10.287.950">
    <property type="entry name" value="Methyl-accepting chemotaxis protein"/>
    <property type="match status" value="1"/>
</dbReference>
<dbReference type="CDD" id="cd00130">
    <property type="entry name" value="PAS"/>
    <property type="match status" value="3"/>
</dbReference>
<dbReference type="Pfam" id="PF08447">
    <property type="entry name" value="PAS_3"/>
    <property type="match status" value="1"/>
</dbReference>
<dbReference type="Gene3D" id="3.30.450.20">
    <property type="entry name" value="PAS domain"/>
    <property type="match status" value="3"/>
</dbReference>
<reference evidence="5" key="1">
    <citation type="submission" date="2023-01" db="EMBL/GenBank/DDBJ databases">
        <title>Complete genome sequence of Planctobacterium marinum strain Dej080120_11.</title>
        <authorList>
            <person name="Ueki S."/>
            <person name="Maruyama F."/>
        </authorList>
    </citation>
    <scope>NUCLEOTIDE SEQUENCE</scope>
    <source>
        <strain evidence="5">Dej080120_11</strain>
    </source>
</reference>
<evidence type="ECO:0000313" key="6">
    <source>
        <dbReference type="Proteomes" id="UP001333710"/>
    </source>
</evidence>
<dbReference type="GO" id="GO:0007165">
    <property type="term" value="P:signal transduction"/>
    <property type="evidence" value="ECO:0007669"/>
    <property type="project" value="UniProtKB-KW"/>
</dbReference>
<protein>
    <submittedName>
        <fullName evidence="5">Chemotaxis protein</fullName>
    </submittedName>
</protein>
<dbReference type="SMART" id="SM00091">
    <property type="entry name" value="PAS"/>
    <property type="match status" value="3"/>
</dbReference>
<accession>A0AA48KSV6</accession>
<dbReference type="PROSITE" id="PS50113">
    <property type="entry name" value="PAC"/>
    <property type="match status" value="2"/>
</dbReference>
<dbReference type="InterPro" id="IPR035965">
    <property type="entry name" value="PAS-like_dom_sf"/>
</dbReference>
<dbReference type="SUPFAM" id="SSF58104">
    <property type="entry name" value="Methyl-accepting chemotaxis protein (MCP) signaling domain"/>
    <property type="match status" value="1"/>
</dbReference>
<name>A0AA48KSV6_9ALTE</name>
<gene>
    <name evidence="5" type="primary">mcpA</name>
    <name evidence="5" type="ORF">MACH26_02810</name>
</gene>
<dbReference type="Pfam" id="PF00015">
    <property type="entry name" value="MCPsignal"/>
    <property type="match status" value="1"/>
</dbReference>
<dbReference type="GO" id="GO:0016020">
    <property type="term" value="C:membrane"/>
    <property type="evidence" value="ECO:0007669"/>
    <property type="project" value="InterPro"/>
</dbReference>
<dbReference type="Pfam" id="PF13426">
    <property type="entry name" value="PAS_9"/>
    <property type="match status" value="1"/>
</dbReference>
<dbReference type="AlphaFoldDB" id="A0AA48KSV6"/>
<dbReference type="InterPro" id="IPR013656">
    <property type="entry name" value="PAS_4"/>
</dbReference>
<organism evidence="5 6">
    <name type="scientific">Planctobacterium marinum</name>
    <dbReference type="NCBI Taxonomy" id="1631968"/>
    <lineage>
        <taxon>Bacteria</taxon>
        <taxon>Pseudomonadati</taxon>
        <taxon>Pseudomonadota</taxon>
        <taxon>Gammaproteobacteria</taxon>
        <taxon>Alteromonadales</taxon>
        <taxon>Alteromonadaceae</taxon>
        <taxon>Planctobacterium</taxon>
    </lineage>
</organism>
<evidence type="ECO:0000256" key="1">
    <source>
        <dbReference type="PROSITE-ProRule" id="PRU00284"/>
    </source>
</evidence>
<dbReference type="Pfam" id="PF08448">
    <property type="entry name" value="PAS_4"/>
    <property type="match status" value="1"/>
</dbReference>
<dbReference type="PROSITE" id="PS50111">
    <property type="entry name" value="CHEMOTAXIS_TRANSDUC_2"/>
    <property type="match status" value="1"/>
</dbReference>
<dbReference type="SUPFAM" id="SSF55785">
    <property type="entry name" value="PYP-like sensor domain (PAS domain)"/>
    <property type="match status" value="3"/>
</dbReference>
<dbReference type="InterPro" id="IPR000700">
    <property type="entry name" value="PAS-assoc_C"/>
</dbReference>
<dbReference type="SMART" id="SM00283">
    <property type="entry name" value="MA"/>
    <property type="match status" value="1"/>
</dbReference>
<evidence type="ECO:0000259" key="4">
    <source>
        <dbReference type="PROSITE" id="PS50113"/>
    </source>
</evidence>
<dbReference type="GO" id="GO:0006935">
    <property type="term" value="P:chemotaxis"/>
    <property type="evidence" value="ECO:0007669"/>
    <property type="project" value="UniProtKB-ARBA"/>
</dbReference>
<evidence type="ECO:0000313" key="5">
    <source>
        <dbReference type="EMBL" id="BDX04760.1"/>
    </source>
</evidence>
<feature type="domain" description="PAC" evidence="4">
    <location>
        <begin position="89"/>
        <end position="141"/>
    </location>
</feature>
<dbReference type="NCBIfam" id="TIGR00229">
    <property type="entry name" value="sensory_box"/>
    <property type="match status" value="3"/>
</dbReference>
<dbReference type="InterPro" id="IPR050903">
    <property type="entry name" value="Bact_Chemotaxis_MeTrfase"/>
</dbReference>
<proteinExistence type="predicted"/>
<dbReference type="InterPro" id="IPR004089">
    <property type="entry name" value="MCPsignal_dom"/>
</dbReference>
<dbReference type="InterPro" id="IPR013655">
    <property type="entry name" value="PAS_fold_3"/>
</dbReference>
<dbReference type="PANTHER" id="PTHR24422">
    <property type="entry name" value="CHEMOTAXIS PROTEIN METHYLTRANSFERASE"/>
    <property type="match status" value="1"/>
</dbReference>
<dbReference type="EMBL" id="AP027272">
    <property type="protein sequence ID" value="BDX04760.1"/>
    <property type="molecule type" value="Genomic_DNA"/>
</dbReference>
<dbReference type="PANTHER" id="PTHR24422:SF10">
    <property type="entry name" value="CHEMOTAXIS PROTEIN METHYLTRANSFERASE 2"/>
    <property type="match status" value="1"/>
</dbReference>
<feature type="domain" description="PAC" evidence="4">
    <location>
        <begin position="211"/>
        <end position="263"/>
    </location>
</feature>
<feature type="domain" description="Methyl-accepting transducer" evidence="2">
    <location>
        <begin position="508"/>
        <end position="587"/>
    </location>
</feature>
<dbReference type="InterPro" id="IPR001610">
    <property type="entry name" value="PAC"/>
</dbReference>
<dbReference type="InterPro" id="IPR000014">
    <property type="entry name" value="PAS"/>
</dbReference>
<dbReference type="SMART" id="SM00086">
    <property type="entry name" value="PAC"/>
    <property type="match status" value="4"/>
</dbReference>
<evidence type="ECO:0000259" key="2">
    <source>
        <dbReference type="PROSITE" id="PS50111"/>
    </source>
</evidence>
<keyword evidence="6" id="KW-1185">Reference proteome</keyword>
<dbReference type="RefSeq" id="WP_338290595.1">
    <property type="nucleotide sequence ID" value="NZ_AP027272.1"/>
</dbReference>
<feature type="domain" description="PAS" evidence="3">
    <location>
        <begin position="130"/>
        <end position="182"/>
    </location>
</feature>
<dbReference type="PROSITE" id="PS50112">
    <property type="entry name" value="PAS"/>
    <property type="match status" value="2"/>
</dbReference>
<sequence length="587" mass="65824">MFFSSRLSNGLFDSKTAEAITEALNRSQAVIEFTPDGKIVKANDNFLQAMGYQLSEIRNKHHSIFVEQEERNSQAYKSFWSELARGDFKQAEFKRIKKNGDIIWLQATYNPITDKNGKVEKVVKFASDITQQKLKSIDEEGKIAAISKSQAVIEFDPNGNILYANDNFLGAMGYRADEILGKHHAIFVDPREANGLAYKQFWEKLRQGQFQSARYRRLGKGNREVWIEATYNPIVDPKGEVLKIVKFATDITERVQKERQFETLSLVANETDNSVIITDANGLIEYVNPGFRQLTGYTDEEVLGRKPGDLLQGTHTDQETVKRIRKNLENRTPFYEEILNYNKKGDSYWISLAINPVFNSKGEVDKFVSIQSNIDSTKRRGLENDIRLHAIARSTIVLEFSPTGEFSTANQLALDALGCPDKQQLKDLSLKKLLSSALWQQLLDKESVSSDLQFTKKNNNQPVTIAATLSTVKTVEGDISKILLYGSDVSQRNAVIAQTHSAMSQVLDRISSIIQTINGISDQTNLLALNAAIESARAGEAGRGFAVVADEVRNLAQSTTESAREITSLIGETKEHVDRLSEYMADN</sequence>
<keyword evidence="1" id="KW-0807">Transducer</keyword>
<evidence type="ECO:0000259" key="3">
    <source>
        <dbReference type="PROSITE" id="PS50112"/>
    </source>
</evidence>
<dbReference type="Proteomes" id="UP001333710">
    <property type="component" value="Chromosome"/>
</dbReference>
<feature type="domain" description="PAS" evidence="3">
    <location>
        <begin position="260"/>
        <end position="305"/>
    </location>
</feature>